<dbReference type="Pfam" id="PF00097">
    <property type="entry name" value="zf-C3HC4"/>
    <property type="match status" value="1"/>
</dbReference>
<evidence type="ECO:0000313" key="15">
    <source>
        <dbReference type="Proteomes" id="UP000018144"/>
    </source>
</evidence>
<dbReference type="InterPro" id="IPR000330">
    <property type="entry name" value="SNF2_N"/>
</dbReference>
<dbReference type="GO" id="GO:0008270">
    <property type="term" value="F:zinc ion binding"/>
    <property type="evidence" value="ECO:0007669"/>
    <property type="project" value="UniProtKB-KW"/>
</dbReference>
<dbReference type="Pfam" id="PF00176">
    <property type="entry name" value="SNF2-rel_dom"/>
    <property type="match status" value="1"/>
</dbReference>
<dbReference type="InterPro" id="IPR014001">
    <property type="entry name" value="Helicase_ATP-bd"/>
</dbReference>
<feature type="compositionally biased region" description="Low complexity" evidence="10">
    <location>
        <begin position="270"/>
        <end position="282"/>
    </location>
</feature>
<evidence type="ECO:0000256" key="6">
    <source>
        <dbReference type="ARBA" id="ARBA00022806"/>
    </source>
</evidence>
<dbReference type="GO" id="GO:0004386">
    <property type="term" value="F:helicase activity"/>
    <property type="evidence" value="ECO:0007669"/>
    <property type="project" value="UniProtKB-KW"/>
</dbReference>
<evidence type="ECO:0000256" key="7">
    <source>
        <dbReference type="ARBA" id="ARBA00022833"/>
    </source>
</evidence>
<dbReference type="InterPro" id="IPR017907">
    <property type="entry name" value="Znf_RING_CS"/>
</dbReference>
<comment type="similarity">
    <text evidence="1">Belongs to the SNF2/RAD54 helicase family.</text>
</comment>
<dbReference type="PROSITE" id="PS51194">
    <property type="entry name" value="HELICASE_CTER"/>
    <property type="match status" value="1"/>
</dbReference>
<dbReference type="GO" id="GO:0005634">
    <property type="term" value="C:nucleus"/>
    <property type="evidence" value="ECO:0007669"/>
    <property type="project" value="TreeGrafter"/>
</dbReference>
<dbReference type="InterPro" id="IPR027417">
    <property type="entry name" value="P-loop_NTPase"/>
</dbReference>
<dbReference type="SMART" id="SM00184">
    <property type="entry name" value="RING"/>
    <property type="match status" value="1"/>
</dbReference>
<evidence type="ECO:0000259" key="12">
    <source>
        <dbReference type="PROSITE" id="PS51192"/>
    </source>
</evidence>
<feature type="compositionally biased region" description="Low complexity" evidence="10">
    <location>
        <begin position="645"/>
        <end position="661"/>
    </location>
</feature>
<dbReference type="OrthoDB" id="423559at2759"/>
<feature type="domain" description="Helicase C-terminal" evidence="13">
    <location>
        <begin position="1304"/>
        <end position="1462"/>
    </location>
</feature>
<feature type="compositionally biased region" description="Basic and acidic residues" evidence="10">
    <location>
        <begin position="1253"/>
        <end position="1277"/>
    </location>
</feature>
<dbReference type="Gene3D" id="3.40.50.300">
    <property type="entry name" value="P-loop containing nucleotide triphosphate hydrolases"/>
    <property type="match status" value="1"/>
</dbReference>
<protein>
    <submittedName>
        <fullName evidence="14">Similar to Uncharacterized ATP-dependent helicase C23E6.02 acc. no. O60177</fullName>
    </submittedName>
</protein>
<evidence type="ECO:0000256" key="3">
    <source>
        <dbReference type="ARBA" id="ARBA00022741"/>
    </source>
</evidence>
<dbReference type="GO" id="GO:0016787">
    <property type="term" value="F:hydrolase activity"/>
    <property type="evidence" value="ECO:0007669"/>
    <property type="project" value="UniProtKB-KW"/>
</dbReference>
<dbReference type="GO" id="GO:0005737">
    <property type="term" value="C:cytoplasm"/>
    <property type="evidence" value="ECO:0007669"/>
    <property type="project" value="TreeGrafter"/>
</dbReference>
<keyword evidence="2" id="KW-0479">Metal-binding</keyword>
<name>U4KU11_PYROM</name>
<accession>U4KU11</accession>
<dbReference type="GO" id="GO:0008094">
    <property type="term" value="F:ATP-dependent activity, acting on DNA"/>
    <property type="evidence" value="ECO:0007669"/>
    <property type="project" value="TreeGrafter"/>
</dbReference>
<evidence type="ECO:0000259" key="13">
    <source>
        <dbReference type="PROSITE" id="PS51194"/>
    </source>
</evidence>
<dbReference type="Gene3D" id="3.40.50.10810">
    <property type="entry name" value="Tandem AAA-ATPase domain"/>
    <property type="match status" value="1"/>
</dbReference>
<feature type="domain" description="RING-type" evidence="11">
    <location>
        <begin position="1085"/>
        <end position="1133"/>
    </location>
</feature>
<dbReference type="InterPro" id="IPR001650">
    <property type="entry name" value="Helicase_C-like"/>
</dbReference>
<dbReference type="Pfam" id="PF00271">
    <property type="entry name" value="Helicase_C"/>
    <property type="match status" value="1"/>
</dbReference>
<dbReference type="SUPFAM" id="SSF57850">
    <property type="entry name" value="RING/U-box"/>
    <property type="match status" value="1"/>
</dbReference>
<proteinExistence type="inferred from homology"/>
<feature type="compositionally biased region" description="Basic and acidic residues" evidence="10">
    <location>
        <begin position="343"/>
        <end position="361"/>
    </location>
</feature>
<feature type="region of interest" description="Disordered" evidence="10">
    <location>
        <begin position="1"/>
        <end position="127"/>
    </location>
</feature>
<dbReference type="EMBL" id="HF935213">
    <property type="protein sequence ID" value="CCX04643.1"/>
    <property type="molecule type" value="Genomic_DNA"/>
</dbReference>
<dbReference type="CDD" id="cd18008">
    <property type="entry name" value="DEXDc_SHPRH-like"/>
    <property type="match status" value="1"/>
</dbReference>
<evidence type="ECO:0000256" key="8">
    <source>
        <dbReference type="ARBA" id="ARBA00022840"/>
    </source>
</evidence>
<dbReference type="SMART" id="SM00490">
    <property type="entry name" value="HELICc"/>
    <property type="match status" value="1"/>
</dbReference>
<dbReference type="STRING" id="1076935.U4KU11"/>
<keyword evidence="6 14" id="KW-0347">Helicase</keyword>
<keyword evidence="7" id="KW-0862">Zinc</keyword>
<gene>
    <name evidence="14" type="ORF">PCON_03245</name>
</gene>
<evidence type="ECO:0000256" key="1">
    <source>
        <dbReference type="ARBA" id="ARBA00007025"/>
    </source>
</evidence>
<feature type="compositionally biased region" description="Basic residues" evidence="10">
    <location>
        <begin position="1"/>
        <end position="11"/>
    </location>
</feature>
<evidence type="ECO:0000256" key="10">
    <source>
        <dbReference type="SAM" id="MobiDB-lite"/>
    </source>
</evidence>
<dbReference type="PROSITE" id="PS00518">
    <property type="entry name" value="ZF_RING_1"/>
    <property type="match status" value="1"/>
</dbReference>
<dbReference type="Proteomes" id="UP000018144">
    <property type="component" value="Unassembled WGS sequence"/>
</dbReference>
<dbReference type="InterPro" id="IPR013083">
    <property type="entry name" value="Znf_RING/FYVE/PHD"/>
</dbReference>
<keyword evidence="5" id="KW-0378">Hydrolase</keyword>
<keyword evidence="3" id="KW-0547">Nucleotide-binding</keyword>
<feature type="region of interest" description="Disordered" evidence="10">
    <location>
        <begin position="1214"/>
        <end position="1277"/>
    </location>
</feature>
<dbReference type="CDD" id="cd18793">
    <property type="entry name" value="SF2_C_SNF"/>
    <property type="match status" value="1"/>
</dbReference>
<feature type="region of interest" description="Disordered" evidence="10">
    <location>
        <begin position="205"/>
        <end position="224"/>
    </location>
</feature>
<dbReference type="SUPFAM" id="SSF52540">
    <property type="entry name" value="P-loop containing nucleoside triphosphate hydrolases"/>
    <property type="match status" value="2"/>
</dbReference>
<feature type="domain" description="Helicase ATP-binding" evidence="12">
    <location>
        <begin position="738"/>
        <end position="924"/>
    </location>
</feature>
<evidence type="ECO:0000256" key="2">
    <source>
        <dbReference type="ARBA" id="ARBA00022723"/>
    </source>
</evidence>
<dbReference type="InterPro" id="IPR049730">
    <property type="entry name" value="SNF2/RAD54-like_C"/>
</dbReference>
<feature type="compositionally biased region" description="Basic residues" evidence="10">
    <location>
        <begin position="1241"/>
        <end position="1252"/>
    </location>
</feature>
<dbReference type="InterPro" id="IPR050628">
    <property type="entry name" value="SNF2_RAD54_helicase_TF"/>
</dbReference>
<dbReference type="InterPro" id="IPR018957">
    <property type="entry name" value="Znf_C3HC4_RING-type"/>
</dbReference>
<keyword evidence="8" id="KW-0067">ATP-binding</keyword>
<dbReference type="Gene3D" id="3.30.40.10">
    <property type="entry name" value="Zinc/RING finger domain, C3HC4 (zinc finger)"/>
    <property type="match status" value="1"/>
</dbReference>
<feature type="compositionally biased region" description="Polar residues" evidence="10">
    <location>
        <begin position="17"/>
        <end position="38"/>
    </location>
</feature>
<feature type="region of interest" description="Disordered" evidence="10">
    <location>
        <begin position="634"/>
        <end position="662"/>
    </location>
</feature>
<evidence type="ECO:0000313" key="14">
    <source>
        <dbReference type="EMBL" id="CCX04643.1"/>
    </source>
</evidence>
<dbReference type="GO" id="GO:0005524">
    <property type="term" value="F:ATP binding"/>
    <property type="evidence" value="ECO:0007669"/>
    <property type="project" value="UniProtKB-KW"/>
</dbReference>
<keyword evidence="15" id="KW-1185">Reference proteome</keyword>
<evidence type="ECO:0000256" key="5">
    <source>
        <dbReference type="ARBA" id="ARBA00022801"/>
    </source>
</evidence>
<dbReference type="SMART" id="SM00487">
    <property type="entry name" value="DEXDc"/>
    <property type="match status" value="1"/>
</dbReference>
<dbReference type="InterPro" id="IPR038718">
    <property type="entry name" value="SNF2-like_sf"/>
</dbReference>
<feature type="compositionally biased region" description="Polar residues" evidence="10">
    <location>
        <begin position="634"/>
        <end position="644"/>
    </location>
</feature>
<dbReference type="PROSITE" id="PS50089">
    <property type="entry name" value="ZF_RING_2"/>
    <property type="match status" value="1"/>
</dbReference>
<evidence type="ECO:0000259" key="11">
    <source>
        <dbReference type="PROSITE" id="PS50089"/>
    </source>
</evidence>
<feature type="compositionally biased region" description="Polar residues" evidence="10">
    <location>
        <begin position="250"/>
        <end position="259"/>
    </location>
</feature>
<dbReference type="CDD" id="cd16449">
    <property type="entry name" value="RING-HC"/>
    <property type="match status" value="1"/>
</dbReference>
<sequence>MEQLQHHHHSHPSQPQAGWNSASPSTSSDNDATGTSESMADDDEYNNPQHQHDHSKPQQLNQEGREDHQTHNNSQESNLHRLIAENPGFDKLIQNNQSYNPRPSGDSGWGGSPEFSAPNSERYELPGLNGLQGLNGFNSYNSSQTELPSFNTFNSALYSGLNTSNSELPGLSGLPGLNSFDAGVDLNNSGLPGLSPGFSPGLSPLPRFGTIDTSSNSGMTPDLSRLNVASIPDRELLPLPPVKRRRSPGSKINSSSNGTLAAFRHEHRLPGTGTSSLSASGSPRKRSVESVYATDNGLSSNHKKSPRTGTPGLARSKSRIGAGYDTTDYLKVNDEPLNTQEQDASREMLDIEHNTSHRQDMADSQESQGTRNDYEQSYELSDEFEARGYKEDLNGASDFGVIEENYMTTNRSWGQQSQQKNQYSQMDSPMAYTYGLEGQMENDVSQEFKTDNQEPNPIHMPPPGLPYQAPAPPPEAWNRRASIMSITKLTAQSPPTEVDQSPLDEGMGQAPEVISEQEMQEINDIFESISPTSNLDGGVYLSPLPSLLDQQGLIQTPTLPSLLDQGLHQGNISIADDYSNLGTQNFPINIDEDAFFDSVVISPDQQQQLEELDEGDYYSPSSFQYTGMQMSQGSMDYTFPSSRISQNQPQLQSSTSSNNNSWPMFDDIDRYIRLSSAQRDYAHHITNDPTKTKEEIKALLQNIRPDMDIAKEDREGTPDALKKNLMEHQKVGLTWLKRMEEGSNKGGILADDMGLGKTMQTIALMVSRPSTDPERKTNLIIAPVALLTQWKAEIKEMLNEKDRLSTFILHGGHGKKKLGFAALSQYDVVLTTYGTIALEYKKLVAWENEDEATRDPDPQLVLLGDESKWYRVVLDEAQMIKNKETQASKGCAKLQSVYRLCLSGTPMQNSCDELYPQLRFLQIRPYNEWSQFATTFSRPLKNKSNSNISNTLQRLQALLSTCLLRRTKTSQIDGNPILKLPGKTVVVEHVRLTATEQAFYSRLESISKSEFNKYATQNSVGKHYSNLLVLLLRLRQAVCHEYLITDLDESTEGGEQEDITAAMDLAKGLRPEIVERIMAGIELECKQCSDTPQNPYILPCGHLFCKECLVQVETGSQKSAFRAGSEKSGPSCTVEDCGMGFVMKKGGVTTLIAFKMVYMPEELKDEILENLKPMGLGGGELIYDEDTEDEEEVDDKSKVKMEEVEVTENGDLAGFVVPDDASDGEDGMGKTKIVKLPVGKAKSKKKKGKKDKKSKDTPPGEKQPKRGRTFAEVRKDSMKNEKSRKLYKKHLASYYIPSSKISHCISTIHSILQNDPTEKTIVFSQFTSLLDLLEVPLASASITYRRYDGSMTSTSRDKSISDFKDTATGVQVLLVSLKAGNSGLNLAAASQVIFMDPFYNPFIEFQAIDRAHRIGQQREVRVTRLVVPGTVEDRVLELQEKKRELIEGALDESGQKGVAKLSARDLGFLTEPQAEEGWEDQEEVEWDSQAEIQWDPQADAQ</sequence>
<dbReference type="PANTHER" id="PTHR45626:SF16">
    <property type="entry name" value="ATP-DEPENDENT HELICASE ULS1"/>
    <property type="match status" value="1"/>
</dbReference>
<organism evidence="14 15">
    <name type="scientific">Pyronema omphalodes (strain CBS 100304)</name>
    <name type="common">Pyronema confluens</name>
    <dbReference type="NCBI Taxonomy" id="1076935"/>
    <lineage>
        <taxon>Eukaryota</taxon>
        <taxon>Fungi</taxon>
        <taxon>Dikarya</taxon>
        <taxon>Ascomycota</taxon>
        <taxon>Pezizomycotina</taxon>
        <taxon>Pezizomycetes</taxon>
        <taxon>Pezizales</taxon>
        <taxon>Pyronemataceae</taxon>
        <taxon>Pyronema</taxon>
    </lineage>
</organism>
<feature type="compositionally biased region" description="Polar residues" evidence="10">
    <location>
        <begin position="362"/>
        <end position="371"/>
    </location>
</feature>
<dbReference type="PROSITE" id="PS51192">
    <property type="entry name" value="HELICASE_ATP_BIND_1"/>
    <property type="match status" value="1"/>
</dbReference>
<evidence type="ECO:0000256" key="9">
    <source>
        <dbReference type="PROSITE-ProRule" id="PRU00175"/>
    </source>
</evidence>
<evidence type="ECO:0000256" key="4">
    <source>
        <dbReference type="ARBA" id="ARBA00022771"/>
    </source>
</evidence>
<keyword evidence="4 9" id="KW-0863">Zinc-finger</keyword>
<feature type="region of interest" description="Disordered" evidence="10">
    <location>
        <begin position="237"/>
        <end position="378"/>
    </location>
</feature>
<dbReference type="GO" id="GO:0000724">
    <property type="term" value="P:double-strand break repair via homologous recombination"/>
    <property type="evidence" value="ECO:0007669"/>
    <property type="project" value="TreeGrafter"/>
</dbReference>
<reference evidence="14 15" key="1">
    <citation type="journal article" date="2013" name="PLoS Genet.">
        <title>The genome and development-dependent transcriptomes of Pyronema confluens: a window into fungal evolution.</title>
        <authorList>
            <person name="Traeger S."/>
            <person name="Altegoer F."/>
            <person name="Freitag M."/>
            <person name="Gabaldon T."/>
            <person name="Kempken F."/>
            <person name="Kumar A."/>
            <person name="Marcet-Houben M."/>
            <person name="Poggeler S."/>
            <person name="Stajich J.E."/>
            <person name="Nowrousian M."/>
        </authorList>
    </citation>
    <scope>NUCLEOTIDE SEQUENCE [LARGE SCALE GENOMIC DNA]</scope>
    <source>
        <strain evidence="15">CBS 100304</strain>
        <tissue evidence="14">Vegetative mycelium</tissue>
    </source>
</reference>
<dbReference type="InterPro" id="IPR001841">
    <property type="entry name" value="Znf_RING"/>
</dbReference>
<dbReference type="PANTHER" id="PTHR45626">
    <property type="entry name" value="TRANSCRIPTION TERMINATION FACTOR 2-RELATED"/>
    <property type="match status" value="1"/>
</dbReference>
<dbReference type="eggNOG" id="KOG1001">
    <property type="taxonomic scope" value="Eukaryota"/>
</dbReference>